<evidence type="ECO:0000256" key="15">
    <source>
        <dbReference type="ARBA" id="ARBA00023172"/>
    </source>
</evidence>
<keyword evidence="2" id="KW-1188">Viral release from host cell</keyword>
<dbReference type="GO" id="GO:0003887">
    <property type="term" value="F:DNA-directed DNA polymerase activity"/>
    <property type="evidence" value="ECO:0007669"/>
    <property type="project" value="UniProtKB-KW"/>
</dbReference>
<dbReference type="SUPFAM" id="SSF53098">
    <property type="entry name" value="Ribonuclease H-like"/>
    <property type="match status" value="1"/>
</dbReference>
<keyword evidence="19" id="KW-0812">Transmembrane</keyword>
<dbReference type="Pfam" id="PF25597">
    <property type="entry name" value="SH3_retrovirus"/>
    <property type="match status" value="1"/>
</dbReference>
<dbReference type="GO" id="GO:0005524">
    <property type="term" value="F:ATP binding"/>
    <property type="evidence" value="ECO:0007669"/>
    <property type="project" value="UniProtKB-KW"/>
</dbReference>
<dbReference type="Gene3D" id="3.30.420.10">
    <property type="entry name" value="Ribonuclease H-like superfamily/Ribonuclease H"/>
    <property type="match status" value="1"/>
</dbReference>
<dbReference type="GO" id="GO:0015074">
    <property type="term" value="P:DNA integration"/>
    <property type="evidence" value="ECO:0007669"/>
    <property type="project" value="UniProtKB-KW"/>
</dbReference>
<keyword evidence="17" id="KW-0863">Zinc-finger</keyword>
<feature type="compositionally biased region" description="Basic and acidic residues" evidence="18">
    <location>
        <begin position="603"/>
        <end position="620"/>
    </location>
</feature>
<dbReference type="GO" id="GO:0003964">
    <property type="term" value="F:RNA-directed DNA polymerase activity"/>
    <property type="evidence" value="ECO:0007669"/>
    <property type="project" value="UniProtKB-KW"/>
</dbReference>
<feature type="transmembrane region" description="Helical" evidence="19">
    <location>
        <begin position="822"/>
        <end position="845"/>
    </location>
</feature>
<dbReference type="AlphaFoldDB" id="A0A498NRG9"/>
<evidence type="ECO:0000256" key="13">
    <source>
        <dbReference type="ARBA" id="ARBA00022932"/>
    </source>
</evidence>
<evidence type="ECO:0000313" key="23">
    <source>
        <dbReference type="Proteomes" id="UP000290572"/>
    </source>
</evidence>
<keyword evidence="12" id="KW-0695">RNA-directed DNA polymerase</keyword>
<keyword evidence="13" id="KW-0548">Nucleotidyltransferase</keyword>
<keyword evidence="5" id="KW-0479">Metal-binding</keyword>
<keyword evidence="10" id="KW-0460">Magnesium</keyword>
<evidence type="ECO:0000256" key="9">
    <source>
        <dbReference type="ARBA" id="ARBA00022840"/>
    </source>
</evidence>
<keyword evidence="13" id="KW-0239">DNA-directed DNA polymerase</keyword>
<keyword evidence="23" id="KW-1185">Reference proteome</keyword>
<dbReference type="Pfam" id="PF00665">
    <property type="entry name" value="rve"/>
    <property type="match status" value="1"/>
</dbReference>
<keyword evidence="19" id="KW-1133">Transmembrane helix</keyword>
<keyword evidence="9" id="KW-0067">ATP-binding</keyword>
<dbReference type="InterPro" id="IPR013103">
    <property type="entry name" value="RVT_2"/>
</dbReference>
<feature type="domain" description="CCHC-type" evidence="20">
    <location>
        <begin position="87"/>
        <end position="100"/>
    </location>
</feature>
<dbReference type="InterPro" id="IPR039537">
    <property type="entry name" value="Retrotran_Ty1/copia-like"/>
</dbReference>
<keyword evidence="17" id="KW-0862">Zinc</keyword>
<evidence type="ECO:0000256" key="11">
    <source>
        <dbReference type="ARBA" id="ARBA00022908"/>
    </source>
</evidence>
<organism evidence="22 23">
    <name type="scientific">Labeo rohita</name>
    <name type="common">Indian major carp</name>
    <name type="synonym">Cyprinus rohita</name>
    <dbReference type="NCBI Taxonomy" id="84645"/>
    <lineage>
        <taxon>Eukaryota</taxon>
        <taxon>Metazoa</taxon>
        <taxon>Chordata</taxon>
        <taxon>Craniata</taxon>
        <taxon>Vertebrata</taxon>
        <taxon>Euteleostomi</taxon>
        <taxon>Actinopterygii</taxon>
        <taxon>Neopterygii</taxon>
        <taxon>Teleostei</taxon>
        <taxon>Ostariophysi</taxon>
        <taxon>Cypriniformes</taxon>
        <taxon>Cyprinidae</taxon>
        <taxon>Labeoninae</taxon>
        <taxon>Labeonini</taxon>
        <taxon>Labeo</taxon>
    </lineage>
</organism>
<dbReference type="GO" id="GO:0003676">
    <property type="term" value="F:nucleic acid binding"/>
    <property type="evidence" value="ECO:0007669"/>
    <property type="project" value="InterPro"/>
</dbReference>
<evidence type="ECO:0000256" key="17">
    <source>
        <dbReference type="PROSITE-ProRule" id="PRU00047"/>
    </source>
</evidence>
<dbReference type="PANTHER" id="PTHR42648:SF11">
    <property type="entry name" value="TRANSPOSON TY4-P GAG-POL POLYPROTEIN"/>
    <property type="match status" value="1"/>
</dbReference>
<dbReference type="InterPro" id="IPR036875">
    <property type="entry name" value="Znf_CCHC_sf"/>
</dbReference>
<dbReference type="InterPro" id="IPR001878">
    <property type="entry name" value="Znf_CCHC"/>
</dbReference>
<evidence type="ECO:0000259" key="21">
    <source>
        <dbReference type="PROSITE" id="PS50994"/>
    </source>
</evidence>
<accession>A0A498NRG9</accession>
<dbReference type="Pfam" id="PF00098">
    <property type="entry name" value="zf-CCHC"/>
    <property type="match status" value="1"/>
</dbReference>
<evidence type="ECO:0000256" key="14">
    <source>
        <dbReference type="ARBA" id="ARBA00023113"/>
    </source>
</evidence>
<keyword evidence="3" id="KW-0645">Protease</keyword>
<keyword evidence="16" id="KW-0511">Multifunctional enzyme</keyword>
<keyword evidence="7" id="KW-0255">Endonuclease</keyword>
<sequence>MSDGLTIAMVLRGLPDSFKPLAVHISQNEDNVTFTDFKRRLRVHEEAEKMNGVETTDNVMKTHTRQGQGLYKSHTKERKDEDANLTCYKCGIKGHRARKCYKRVWCNHCKNSTHAEYLCKKKGDRDGARKVTDECEDAQDHLFKAEHSEYERPQHNVKKKGIMVDAGATSHIVNDITKFKDFDSSFQPKTHSVELADGTKCSGMAQQRGTAVIYFLDDSGRQHRAQLKDALYMPSYPHNIFSVARAANREATIIFERGNSRMITKDGSKFNIHESGNLYYLPTIEENVDQCKVCHDLQTWHEILGHCNYEDVQKLQQVVRGMKIKGDTARQNWLCKVCTKGKFTQTRNREPDRKADKPLELIHTDLAGPMQTQSKEGHRYAQSFTDDYSGTMLVYFLKSKADMVQATEKFLADIAPYGEVKCIRSDNGTEFTSREFQALLTKNKIRHETSAPYSPHQNGTAERGWRTLGDMTRCLLIESKLPDELWNYAMQTSAYVRNRCYCRRTKKTPYELFTGRKPDVSKMQKFGSTCFAYKQENFDSRCEEGVFIGYDKNSPAYLVYYPNTGKIQKQRLVKFTAKTTREKETQTSQTHKEYEVMSPKINSERNADENMKDVSDKDIQNDTSETMPEQTEETSVRRNPSRIRRRPAHLQDFEVDNLEDKLQTCTDFCYRAVCDVPQTYQQAVTSTNSMQWKNAMDKEMKSLEENKTFTLTQLPQGKQPVGGRWVYTLKRDSDGSEKYKARFVAKGYSQKPGTGYDETFSPTADMTSVRVVMQKSAQENLILHQMDVETAYLHAPIDHEVYVEQPEGYERETETDSGLSSAAVAGICVCAVLTVAAAVAGVIYYRRRQAGQNGTGTRAQHCNQVNDAAYSSVNGADNELEPAANEPCHNGNANASETSV</sequence>
<dbReference type="Pfam" id="PF07727">
    <property type="entry name" value="RVT_2"/>
    <property type="match status" value="1"/>
</dbReference>
<dbReference type="STRING" id="84645.A0A498NRG9"/>
<name>A0A498NRG9_LABRO</name>
<evidence type="ECO:0000256" key="16">
    <source>
        <dbReference type="ARBA" id="ARBA00023268"/>
    </source>
</evidence>
<proteinExistence type="predicted"/>
<reference evidence="22 23" key="1">
    <citation type="submission" date="2018-03" db="EMBL/GenBank/DDBJ databases">
        <title>Draft genome sequence of Rohu Carp (Labeo rohita).</title>
        <authorList>
            <person name="Das P."/>
            <person name="Kushwaha B."/>
            <person name="Joshi C.G."/>
            <person name="Kumar D."/>
            <person name="Nagpure N.S."/>
            <person name="Sahoo L."/>
            <person name="Das S.P."/>
            <person name="Bit A."/>
            <person name="Patnaik S."/>
            <person name="Meher P.K."/>
            <person name="Jayasankar P."/>
            <person name="Koringa P.G."/>
            <person name="Patel N.V."/>
            <person name="Hinsu A.T."/>
            <person name="Kumar R."/>
            <person name="Pandey M."/>
            <person name="Agarwal S."/>
            <person name="Srivastava S."/>
            <person name="Singh M."/>
            <person name="Iquebal M.A."/>
            <person name="Jaiswal S."/>
            <person name="Angadi U.B."/>
            <person name="Kumar N."/>
            <person name="Raza M."/>
            <person name="Shah T.M."/>
            <person name="Rai A."/>
            <person name="Jena J.K."/>
        </authorList>
    </citation>
    <scope>NUCLEOTIDE SEQUENCE [LARGE SCALE GENOMIC DNA]</scope>
    <source>
        <strain evidence="22">DASCIFA01</strain>
        <tissue evidence="22">Testis</tissue>
    </source>
</reference>
<feature type="region of interest" description="Disordered" evidence="18">
    <location>
        <begin position="878"/>
        <end position="900"/>
    </location>
</feature>
<dbReference type="GO" id="GO:0008233">
    <property type="term" value="F:peptidase activity"/>
    <property type="evidence" value="ECO:0007669"/>
    <property type="project" value="UniProtKB-KW"/>
</dbReference>
<keyword evidence="6" id="KW-0547">Nucleotide-binding</keyword>
<evidence type="ECO:0000256" key="1">
    <source>
        <dbReference type="ARBA" id="ARBA00002180"/>
    </source>
</evidence>
<evidence type="ECO:0000256" key="4">
    <source>
        <dbReference type="ARBA" id="ARBA00022722"/>
    </source>
</evidence>
<dbReference type="PROSITE" id="PS50158">
    <property type="entry name" value="ZF_CCHC"/>
    <property type="match status" value="1"/>
</dbReference>
<keyword evidence="11" id="KW-0229">DNA integration</keyword>
<dbReference type="GO" id="GO:0006508">
    <property type="term" value="P:proteolysis"/>
    <property type="evidence" value="ECO:0007669"/>
    <property type="project" value="UniProtKB-KW"/>
</dbReference>
<dbReference type="GO" id="GO:0006310">
    <property type="term" value="P:DNA recombination"/>
    <property type="evidence" value="ECO:0007669"/>
    <property type="project" value="UniProtKB-KW"/>
</dbReference>
<evidence type="ECO:0000256" key="10">
    <source>
        <dbReference type="ARBA" id="ARBA00022842"/>
    </source>
</evidence>
<evidence type="ECO:0000256" key="12">
    <source>
        <dbReference type="ARBA" id="ARBA00022918"/>
    </source>
</evidence>
<keyword evidence="4" id="KW-0540">Nuclease</keyword>
<dbReference type="InterPro" id="IPR057670">
    <property type="entry name" value="SH3_retrovirus"/>
</dbReference>
<dbReference type="Proteomes" id="UP000290572">
    <property type="component" value="Unassembled WGS sequence"/>
</dbReference>
<dbReference type="PROSITE" id="PS50994">
    <property type="entry name" value="INTEGRASE"/>
    <property type="match status" value="1"/>
</dbReference>
<feature type="domain" description="Integrase catalytic" evidence="21">
    <location>
        <begin position="354"/>
        <end position="517"/>
    </location>
</feature>
<evidence type="ECO:0000256" key="6">
    <source>
        <dbReference type="ARBA" id="ARBA00022741"/>
    </source>
</evidence>
<evidence type="ECO:0000256" key="7">
    <source>
        <dbReference type="ARBA" id="ARBA00022759"/>
    </source>
</evidence>
<dbReference type="InterPro" id="IPR054722">
    <property type="entry name" value="PolX-like_BBD"/>
</dbReference>
<evidence type="ECO:0000313" key="22">
    <source>
        <dbReference type="EMBL" id="RXN34376.1"/>
    </source>
</evidence>
<comment type="function">
    <text evidence="1">The aspartyl protease (PR) mediates the proteolytic cleavages of the Gag and Gag-Pol polyproteins after assembly of the VLP.</text>
</comment>
<evidence type="ECO:0000256" key="5">
    <source>
        <dbReference type="ARBA" id="ARBA00022723"/>
    </source>
</evidence>
<evidence type="ECO:0000256" key="19">
    <source>
        <dbReference type="SAM" id="Phobius"/>
    </source>
</evidence>
<dbReference type="InterPro" id="IPR012337">
    <property type="entry name" value="RNaseH-like_sf"/>
</dbReference>
<keyword evidence="15" id="KW-0233">DNA recombination</keyword>
<keyword evidence="8" id="KW-0378">Hydrolase</keyword>
<feature type="region of interest" description="Disordered" evidence="18">
    <location>
        <begin position="603"/>
        <end position="641"/>
    </location>
</feature>
<dbReference type="InterPro" id="IPR001584">
    <property type="entry name" value="Integrase_cat-core"/>
</dbReference>
<feature type="compositionally biased region" description="Polar residues" evidence="18">
    <location>
        <begin position="891"/>
        <end position="900"/>
    </location>
</feature>
<dbReference type="InterPro" id="IPR036397">
    <property type="entry name" value="RNaseH_sf"/>
</dbReference>
<evidence type="ECO:0000259" key="20">
    <source>
        <dbReference type="PROSITE" id="PS50158"/>
    </source>
</evidence>
<dbReference type="EMBL" id="QBIY01011193">
    <property type="protein sequence ID" value="RXN34376.1"/>
    <property type="molecule type" value="Genomic_DNA"/>
</dbReference>
<protein>
    <submittedName>
        <fullName evidence="22">Retrovirus-related Pol poly from transposon TNT 1</fullName>
    </submittedName>
</protein>
<dbReference type="PANTHER" id="PTHR42648">
    <property type="entry name" value="TRANSPOSASE, PUTATIVE-RELATED"/>
    <property type="match status" value="1"/>
</dbReference>
<gene>
    <name evidence="22" type="ORF">ROHU_004047</name>
</gene>
<evidence type="ECO:0000256" key="3">
    <source>
        <dbReference type="ARBA" id="ARBA00022670"/>
    </source>
</evidence>
<evidence type="ECO:0000256" key="2">
    <source>
        <dbReference type="ARBA" id="ARBA00022612"/>
    </source>
</evidence>
<dbReference type="SUPFAM" id="SSF57756">
    <property type="entry name" value="Retrovirus zinc finger-like domains"/>
    <property type="match status" value="1"/>
</dbReference>
<keyword evidence="19" id="KW-0472">Membrane</keyword>
<dbReference type="SMART" id="SM00343">
    <property type="entry name" value="ZnF_C2HC"/>
    <property type="match status" value="1"/>
</dbReference>
<dbReference type="Pfam" id="PF22936">
    <property type="entry name" value="Pol_BBD"/>
    <property type="match status" value="1"/>
</dbReference>
<dbReference type="GO" id="GO:0008270">
    <property type="term" value="F:zinc ion binding"/>
    <property type="evidence" value="ECO:0007669"/>
    <property type="project" value="UniProtKB-KW"/>
</dbReference>
<dbReference type="GO" id="GO:0004519">
    <property type="term" value="F:endonuclease activity"/>
    <property type="evidence" value="ECO:0007669"/>
    <property type="project" value="UniProtKB-KW"/>
</dbReference>
<evidence type="ECO:0000256" key="18">
    <source>
        <dbReference type="SAM" id="MobiDB-lite"/>
    </source>
</evidence>
<keyword evidence="14" id="KW-0917">Virion maturation</keyword>
<evidence type="ECO:0000256" key="8">
    <source>
        <dbReference type="ARBA" id="ARBA00022801"/>
    </source>
</evidence>
<comment type="caution">
    <text evidence="22">The sequence shown here is derived from an EMBL/GenBank/DDBJ whole genome shotgun (WGS) entry which is preliminary data.</text>
</comment>
<keyword evidence="13" id="KW-0808">Transferase</keyword>